<keyword evidence="6" id="KW-1185">Reference proteome</keyword>
<comment type="caution">
    <text evidence="5">The sequence shown here is derived from an EMBL/GenBank/DDBJ whole genome shotgun (WGS) entry which is preliminary data.</text>
</comment>
<feature type="compositionally biased region" description="Low complexity" evidence="4">
    <location>
        <begin position="272"/>
        <end position="286"/>
    </location>
</feature>
<dbReference type="PROSITE" id="PS50088">
    <property type="entry name" value="ANK_REPEAT"/>
    <property type="match status" value="7"/>
</dbReference>
<feature type="repeat" description="ANK" evidence="3">
    <location>
        <begin position="418"/>
        <end position="450"/>
    </location>
</feature>
<accession>A0A1J9QWK8</accession>
<feature type="region of interest" description="Disordered" evidence="4">
    <location>
        <begin position="168"/>
        <end position="220"/>
    </location>
</feature>
<reference evidence="5 6" key="1">
    <citation type="submission" date="2016-10" db="EMBL/GenBank/DDBJ databases">
        <title>Proteomics and genomics reveal pathogen-plant mechanisms compatible with a hemibiotrophic lifestyle of Diplodia corticola.</title>
        <authorList>
            <person name="Fernandes I."/>
            <person name="De Jonge R."/>
            <person name="Van De Peer Y."/>
            <person name="Devreese B."/>
            <person name="Alves A."/>
            <person name="Esteves A.C."/>
        </authorList>
    </citation>
    <scope>NUCLEOTIDE SEQUENCE [LARGE SCALE GENOMIC DNA]</scope>
    <source>
        <strain evidence="5 6">CBS 112549</strain>
    </source>
</reference>
<dbReference type="SMART" id="SM00248">
    <property type="entry name" value="ANK"/>
    <property type="match status" value="10"/>
</dbReference>
<feature type="region of interest" description="Disordered" evidence="4">
    <location>
        <begin position="607"/>
        <end position="626"/>
    </location>
</feature>
<keyword evidence="1" id="KW-0677">Repeat</keyword>
<dbReference type="Proteomes" id="UP000183809">
    <property type="component" value="Unassembled WGS sequence"/>
</dbReference>
<feature type="repeat" description="ANK" evidence="3">
    <location>
        <begin position="485"/>
        <end position="507"/>
    </location>
</feature>
<dbReference type="EMBL" id="MNUE01000038">
    <property type="protein sequence ID" value="OJD32386.1"/>
    <property type="molecule type" value="Genomic_DNA"/>
</dbReference>
<evidence type="ECO:0000256" key="4">
    <source>
        <dbReference type="SAM" id="MobiDB-lite"/>
    </source>
</evidence>
<dbReference type="Gene3D" id="1.25.40.20">
    <property type="entry name" value="Ankyrin repeat-containing domain"/>
    <property type="match status" value="4"/>
</dbReference>
<name>A0A1J9QWK8_9PEZI</name>
<evidence type="ECO:0000313" key="6">
    <source>
        <dbReference type="Proteomes" id="UP000183809"/>
    </source>
</evidence>
<dbReference type="PANTHER" id="PTHR24126:SF14">
    <property type="entry name" value="ANK_REP_REGION DOMAIN-CONTAINING PROTEIN"/>
    <property type="match status" value="1"/>
</dbReference>
<feature type="repeat" description="ANK" evidence="3">
    <location>
        <begin position="312"/>
        <end position="344"/>
    </location>
</feature>
<dbReference type="STRING" id="236234.A0A1J9QWK8"/>
<feature type="compositionally biased region" description="Acidic residues" evidence="4">
    <location>
        <begin position="607"/>
        <end position="616"/>
    </location>
</feature>
<sequence length="705" mass="75491">MEPTSVISVAGACLTVVLRTSREINELVAKARRIDHTVTLILARLGSIQATVSQLQSWMQAEGSDVSPQVAADLHTAIGACQLVVREILRHVQRVKAGWLGGRVRHLWDEGQYLMYQQSLDSQTAALAIFLNVILLKSSTRQRILLESIESQRTLRDAQDRASIYSAAEHEADEHGEVPKPMDHERRPGSMQSETNDGSESTTATISTNSTSSSAGFDAETKKSRRWLGLRRHASPSSTKQQLCEAALVGDAALIARLCDEGADVNVRHSKWSSTNSSSTTLASLDSFEKPKPTSPGSLTRYLSWPTRAAAVQTSPLHIAAEMGHLDVINTLITRGANPNLTSGDAGRTPLHVADEDAVPLLLSLGAQPLIRDQKGQLPLHDAAANGHLKAIQLYIQHHHQHNNNNNNNNILDAPDKRQQTPLHHASRHGRAAAAAALLAAGAYRNAADADGQRPLHLAARHGHAGVVRALLAAAADTAAVASRDRWTPLHAAASAGHVAVVDALLQLAGADIVSTIINTPDARGRTPLHLAVLAAHRDVAAALIRHAAETTTTSVSSKSNPIVDTPTADRRGERPLHLAARSPRADDAVAFVRLLLDSGAAVVCNDETDENENDDGGGGRGRGALVDRAGRSPLTVACGRPAEALDVVKVLLAAGVAVRHVDYRALWRNERLRAWEKTAVHAALNEVAGEELRRDEVEWAIVAV</sequence>
<feature type="compositionally biased region" description="Basic and acidic residues" evidence="4">
    <location>
        <begin position="168"/>
        <end position="188"/>
    </location>
</feature>
<dbReference type="AlphaFoldDB" id="A0A1J9QWK8"/>
<feature type="region of interest" description="Disordered" evidence="4">
    <location>
        <begin position="271"/>
        <end position="297"/>
    </location>
</feature>
<dbReference type="OrthoDB" id="539213at2759"/>
<evidence type="ECO:0000313" key="5">
    <source>
        <dbReference type="EMBL" id="OJD32386.1"/>
    </source>
</evidence>
<dbReference type="Pfam" id="PF12796">
    <property type="entry name" value="Ank_2"/>
    <property type="match status" value="3"/>
</dbReference>
<dbReference type="SUPFAM" id="SSF48403">
    <property type="entry name" value="Ankyrin repeat"/>
    <property type="match status" value="1"/>
</dbReference>
<feature type="repeat" description="ANK" evidence="3">
    <location>
        <begin position="524"/>
        <end position="556"/>
    </location>
</feature>
<dbReference type="InterPro" id="IPR002110">
    <property type="entry name" value="Ankyrin_rpt"/>
</dbReference>
<feature type="repeat" description="ANK" evidence="3">
    <location>
        <begin position="375"/>
        <end position="407"/>
    </location>
</feature>
<dbReference type="InterPro" id="IPR036770">
    <property type="entry name" value="Ankyrin_rpt-contain_sf"/>
</dbReference>
<dbReference type="RefSeq" id="XP_020128646.1">
    <property type="nucleotide sequence ID" value="XM_020275225.1"/>
</dbReference>
<feature type="repeat" description="ANK" evidence="3">
    <location>
        <begin position="572"/>
        <end position="608"/>
    </location>
</feature>
<dbReference type="GeneID" id="31015486"/>
<dbReference type="PROSITE" id="PS50297">
    <property type="entry name" value="ANK_REP_REGION"/>
    <property type="match status" value="6"/>
</dbReference>
<feature type="compositionally biased region" description="Low complexity" evidence="4">
    <location>
        <begin position="199"/>
        <end position="214"/>
    </location>
</feature>
<protein>
    <submittedName>
        <fullName evidence="5">Serine threonine-protein phosphatase 6 regulatory ankyrin repeat subunit b-like</fullName>
    </submittedName>
</protein>
<feature type="repeat" description="ANK" evidence="3">
    <location>
        <begin position="451"/>
        <end position="483"/>
    </location>
</feature>
<evidence type="ECO:0000256" key="3">
    <source>
        <dbReference type="PROSITE-ProRule" id="PRU00023"/>
    </source>
</evidence>
<evidence type="ECO:0000256" key="2">
    <source>
        <dbReference type="ARBA" id="ARBA00023043"/>
    </source>
</evidence>
<gene>
    <name evidence="5" type="ORF">BKCO1_3800018</name>
</gene>
<keyword evidence="2 3" id="KW-0040">ANK repeat</keyword>
<proteinExistence type="predicted"/>
<organism evidence="5 6">
    <name type="scientific">Diplodia corticola</name>
    <dbReference type="NCBI Taxonomy" id="236234"/>
    <lineage>
        <taxon>Eukaryota</taxon>
        <taxon>Fungi</taxon>
        <taxon>Dikarya</taxon>
        <taxon>Ascomycota</taxon>
        <taxon>Pezizomycotina</taxon>
        <taxon>Dothideomycetes</taxon>
        <taxon>Dothideomycetes incertae sedis</taxon>
        <taxon>Botryosphaeriales</taxon>
        <taxon>Botryosphaeriaceae</taxon>
        <taxon>Diplodia</taxon>
    </lineage>
</organism>
<dbReference type="PANTHER" id="PTHR24126">
    <property type="entry name" value="ANKYRIN REPEAT, PH AND SEC7 DOMAIN CONTAINING PROTEIN SECG-RELATED"/>
    <property type="match status" value="1"/>
</dbReference>
<evidence type="ECO:0000256" key="1">
    <source>
        <dbReference type="ARBA" id="ARBA00022737"/>
    </source>
</evidence>